<evidence type="ECO:0000256" key="3">
    <source>
        <dbReference type="ARBA" id="ARBA00012566"/>
    </source>
</evidence>
<comment type="similarity">
    <text evidence="2">Belongs to the glycosyl hydrolase 85 family.</text>
</comment>
<keyword evidence="12" id="KW-1185">Reference proteome</keyword>
<dbReference type="Proteomes" id="UP001187531">
    <property type="component" value="Unassembled WGS sequence"/>
</dbReference>
<keyword evidence="4" id="KW-0963">Cytoplasm</keyword>
<dbReference type="FunFam" id="3.20.20.80:FF:000043">
    <property type="entry name" value="cytosolic endo-beta-N-acetylglucosaminidase"/>
    <property type="match status" value="1"/>
</dbReference>
<evidence type="ECO:0000256" key="4">
    <source>
        <dbReference type="ARBA" id="ARBA00022490"/>
    </source>
</evidence>
<dbReference type="InterPro" id="IPR005201">
    <property type="entry name" value="TIM_ENGase"/>
</dbReference>
<comment type="catalytic activity">
    <reaction evidence="7">
        <text>an N(4)-(oligosaccharide-(1-&gt;3)-[oligosaccharide-(1-&gt;6)]-beta-D-Man-(1-&gt;4)-beta-D-GlcNAc-(1-&gt;4)-alpha-D-GlcNAc)-L-asparaginyl-[protein] + H2O = an oligosaccharide-(1-&gt;3)-[oligosaccharide-(1-&gt;6)]-beta-D-Man-(1-&gt;4)-D-GlcNAc + N(4)-(N-acetyl-beta-D-glucosaminyl)-L-asparaginyl-[protein]</text>
        <dbReference type="Rhea" id="RHEA:73067"/>
        <dbReference type="Rhea" id="RHEA-COMP:12603"/>
        <dbReference type="Rhea" id="RHEA-COMP:18176"/>
        <dbReference type="ChEBI" id="CHEBI:15377"/>
        <dbReference type="ChEBI" id="CHEBI:132248"/>
        <dbReference type="ChEBI" id="CHEBI:192714"/>
        <dbReference type="ChEBI" id="CHEBI:192715"/>
        <dbReference type="EC" id="3.2.1.96"/>
    </reaction>
</comment>
<comment type="subcellular location">
    <subcellularLocation>
        <location evidence="1">Cytoplasm</location>
        <location evidence="1">Cytosol</location>
    </subcellularLocation>
</comment>
<evidence type="ECO:0000256" key="1">
    <source>
        <dbReference type="ARBA" id="ARBA00004514"/>
    </source>
</evidence>
<dbReference type="Gene3D" id="2.60.120.260">
    <property type="entry name" value="Galactose-binding domain-like"/>
    <property type="match status" value="1"/>
</dbReference>
<sequence>MEIEECHPLVSFNEIKNWNPPSEAPPRKRTSLKKLETKSRTIVCHDMRGGYLEDRFVAGSTNHKSYAFWHWSMVDIFVYFSHKLLTIPPPGWIEAAHLHGVLILGTFITEWEGGTSICEEIFTKDEHIDLLANKMSLVAAHHNFDGYLINIENKLSEVALQGMIHFLKKLQTQLKMIKEENLLIWYDSVTINGELLWQNELNAKNYPFFEVSDGIFLNYTWKRENIEASVAAAGIRSFDVYVGIDIFGRGTYGGGGWETWQAVNVIRQHPLSVALFAPGWVYESFEEDYHNMQDKFWNFLRPHLHTNKRKLEFPIETSFCRGFGLYRRKFGKIVGSSFFNLSLQNLQAPSDEAHLRYHLEDSYHGGGSLKILGGAVARILDGHFCIERRSLFGLAYKVISSSERLENNTIDEEEKSSFLELGIFGGHDLRFTFKRSYSESGASRSNLIIPIDIDEDCVKPFCENITEPRNSSWKL</sequence>
<evidence type="ECO:0000256" key="2">
    <source>
        <dbReference type="ARBA" id="ARBA00007849"/>
    </source>
</evidence>
<evidence type="ECO:0000256" key="6">
    <source>
        <dbReference type="ARBA" id="ARBA00023295"/>
    </source>
</evidence>
<feature type="non-terminal residue" evidence="11">
    <location>
        <position position="475"/>
    </location>
</feature>
<organism evidence="11 12">
    <name type="scientific">Artemia franciscana</name>
    <name type="common">Brine shrimp</name>
    <name type="synonym">Artemia sanfranciscana</name>
    <dbReference type="NCBI Taxonomy" id="6661"/>
    <lineage>
        <taxon>Eukaryota</taxon>
        <taxon>Metazoa</taxon>
        <taxon>Ecdysozoa</taxon>
        <taxon>Arthropoda</taxon>
        <taxon>Crustacea</taxon>
        <taxon>Branchiopoda</taxon>
        <taxon>Anostraca</taxon>
        <taxon>Artemiidae</taxon>
        <taxon>Artemia</taxon>
    </lineage>
</organism>
<comment type="caution">
    <text evidence="11">The sequence shown here is derived from an EMBL/GenBank/DDBJ whole genome shotgun (WGS) entry which is preliminary data.</text>
</comment>
<evidence type="ECO:0000313" key="11">
    <source>
        <dbReference type="EMBL" id="KAK2714433.1"/>
    </source>
</evidence>
<dbReference type="Gene3D" id="3.20.20.80">
    <property type="entry name" value="Glycosidases"/>
    <property type="match status" value="1"/>
</dbReference>
<evidence type="ECO:0000313" key="12">
    <source>
        <dbReference type="Proteomes" id="UP001187531"/>
    </source>
</evidence>
<reference evidence="11" key="1">
    <citation type="submission" date="2023-07" db="EMBL/GenBank/DDBJ databases">
        <title>Chromosome-level genome assembly of Artemia franciscana.</title>
        <authorList>
            <person name="Jo E."/>
        </authorList>
    </citation>
    <scope>NUCLEOTIDE SEQUENCE</scope>
    <source>
        <tissue evidence="11">Whole body</tissue>
    </source>
</reference>
<accession>A0AA88L0J9</accession>
<evidence type="ECO:0000259" key="10">
    <source>
        <dbReference type="Pfam" id="PF03644"/>
    </source>
</evidence>
<dbReference type="PANTHER" id="PTHR13246">
    <property type="entry name" value="ENDO BETA N-ACETYLGLUCOSAMINIDASE"/>
    <property type="match status" value="1"/>
</dbReference>
<keyword evidence="6" id="KW-0326">Glycosidase</keyword>
<evidence type="ECO:0000256" key="5">
    <source>
        <dbReference type="ARBA" id="ARBA00022801"/>
    </source>
</evidence>
<dbReference type="EC" id="3.2.1.96" evidence="3"/>
<proteinExistence type="inferred from homology"/>
<name>A0AA88L0J9_ARTSF</name>
<comment type="function">
    <text evidence="8">Endoglycosidase that releases N-glycans from glycoproteins by cleaving the beta-1,4-glycosidic bond in the N,N'-diacetylchitobiose core. Involved in the processing of free oligosaccharides in the cytosol.</text>
</comment>
<dbReference type="Pfam" id="PF03644">
    <property type="entry name" value="Glyco_hydro_85"/>
    <property type="match status" value="1"/>
</dbReference>
<feature type="domain" description="Cytosolic endo-beta-N-acetylglucosaminidase TIM barrel" evidence="10">
    <location>
        <begin position="51"/>
        <end position="324"/>
    </location>
</feature>
<dbReference type="GO" id="GO:0033925">
    <property type="term" value="F:mannosyl-glycoprotein endo-beta-N-acetylglucosaminidase activity"/>
    <property type="evidence" value="ECO:0007669"/>
    <property type="project" value="UniProtKB-EC"/>
</dbReference>
<evidence type="ECO:0000256" key="8">
    <source>
        <dbReference type="ARBA" id="ARBA00054935"/>
    </source>
</evidence>
<protein>
    <recommendedName>
        <fullName evidence="9">Cytosolic endo-beta-N-acetylglucosaminidase</fullName>
        <ecNumber evidence="3">3.2.1.96</ecNumber>
    </recommendedName>
</protein>
<evidence type="ECO:0000256" key="7">
    <source>
        <dbReference type="ARBA" id="ARBA00034414"/>
    </source>
</evidence>
<dbReference type="AlphaFoldDB" id="A0AA88L0J9"/>
<dbReference type="EMBL" id="JAVRJZ010000013">
    <property type="protein sequence ID" value="KAK2714433.1"/>
    <property type="molecule type" value="Genomic_DNA"/>
</dbReference>
<dbReference type="InterPro" id="IPR032979">
    <property type="entry name" value="ENGase"/>
</dbReference>
<dbReference type="PANTHER" id="PTHR13246:SF1">
    <property type="entry name" value="CYTOSOLIC ENDO-BETA-N-ACETYLGLUCOSAMINIDASE"/>
    <property type="match status" value="1"/>
</dbReference>
<dbReference type="CDD" id="cd06547">
    <property type="entry name" value="GH85_ENGase"/>
    <property type="match status" value="1"/>
</dbReference>
<evidence type="ECO:0000256" key="9">
    <source>
        <dbReference type="ARBA" id="ARBA00072457"/>
    </source>
</evidence>
<gene>
    <name evidence="11" type="ORF">QYM36_008852</name>
</gene>
<keyword evidence="5" id="KW-0378">Hydrolase</keyword>
<dbReference type="GO" id="GO:0005829">
    <property type="term" value="C:cytosol"/>
    <property type="evidence" value="ECO:0007669"/>
    <property type="project" value="UniProtKB-SubCell"/>
</dbReference>